<feature type="transmembrane region" description="Helical" evidence="7">
    <location>
        <begin position="314"/>
        <end position="335"/>
    </location>
</feature>
<keyword evidence="4 7" id="KW-0812">Transmembrane</keyword>
<dbReference type="Pfam" id="PF01757">
    <property type="entry name" value="Acyl_transf_3"/>
    <property type="match status" value="1"/>
</dbReference>
<evidence type="ECO:0000256" key="3">
    <source>
        <dbReference type="ARBA" id="ARBA00022475"/>
    </source>
</evidence>
<dbReference type="PANTHER" id="PTHR40074">
    <property type="entry name" value="O-ACETYLTRANSFERASE WECH"/>
    <property type="match status" value="1"/>
</dbReference>
<feature type="transmembrane region" description="Helical" evidence="7">
    <location>
        <begin position="146"/>
        <end position="164"/>
    </location>
</feature>
<keyword evidence="3" id="KW-1003">Cell membrane</keyword>
<comment type="caution">
    <text evidence="9">The sequence shown here is derived from an EMBL/GenBank/DDBJ whole genome shotgun (WGS) entry which is preliminary data.</text>
</comment>
<keyword evidence="9" id="KW-0808">Transferase</keyword>
<feature type="transmembrane region" description="Helical" evidence="7">
    <location>
        <begin position="195"/>
        <end position="213"/>
    </location>
</feature>
<evidence type="ECO:0000256" key="5">
    <source>
        <dbReference type="ARBA" id="ARBA00022989"/>
    </source>
</evidence>
<dbReference type="PANTHER" id="PTHR40074:SF2">
    <property type="entry name" value="O-ACETYLTRANSFERASE WECH"/>
    <property type="match status" value="1"/>
</dbReference>
<proteinExistence type="inferred from homology"/>
<dbReference type="GO" id="GO:0009246">
    <property type="term" value="P:enterobacterial common antigen biosynthetic process"/>
    <property type="evidence" value="ECO:0007669"/>
    <property type="project" value="TreeGrafter"/>
</dbReference>
<feature type="transmembrane region" description="Helical" evidence="7">
    <location>
        <begin position="279"/>
        <end position="302"/>
    </location>
</feature>
<gene>
    <name evidence="9" type="ORF">HGH92_32740</name>
</gene>
<organism evidence="9 10">
    <name type="scientific">Chitinophaga varians</name>
    <dbReference type="NCBI Taxonomy" id="2202339"/>
    <lineage>
        <taxon>Bacteria</taxon>
        <taxon>Pseudomonadati</taxon>
        <taxon>Bacteroidota</taxon>
        <taxon>Chitinophagia</taxon>
        <taxon>Chitinophagales</taxon>
        <taxon>Chitinophagaceae</taxon>
        <taxon>Chitinophaga</taxon>
    </lineage>
</organism>
<feature type="transmembrane region" description="Helical" evidence="7">
    <location>
        <begin position="55"/>
        <end position="72"/>
    </location>
</feature>
<evidence type="ECO:0000259" key="8">
    <source>
        <dbReference type="Pfam" id="PF01757"/>
    </source>
</evidence>
<keyword evidence="5 7" id="KW-1133">Transmembrane helix</keyword>
<evidence type="ECO:0000256" key="2">
    <source>
        <dbReference type="ARBA" id="ARBA00007400"/>
    </source>
</evidence>
<comment type="subcellular location">
    <subcellularLocation>
        <location evidence="1">Cell membrane</location>
        <topology evidence="1">Multi-pass membrane protein</topology>
    </subcellularLocation>
</comment>
<feature type="domain" description="Acyltransferase 3" evidence="8">
    <location>
        <begin position="21"/>
        <end position="331"/>
    </location>
</feature>
<evidence type="ECO:0000256" key="6">
    <source>
        <dbReference type="ARBA" id="ARBA00023136"/>
    </source>
</evidence>
<dbReference type="GO" id="GO:0016413">
    <property type="term" value="F:O-acetyltransferase activity"/>
    <property type="evidence" value="ECO:0007669"/>
    <property type="project" value="TreeGrafter"/>
</dbReference>
<dbReference type="RefSeq" id="WP_168875040.1">
    <property type="nucleotide sequence ID" value="NZ_JABAIA010000004.1"/>
</dbReference>
<evidence type="ECO:0000256" key="7">
    <source>
        <dbReference type="SAM" id="Phobius"/>
    </source>
</evidence>
<feature type="transmembrane region" description="Helical" evidence="7">
    <location>
        <begin position="225"/>
        <end position="243"/>
    </location>
</feature>
<dbReference type="EMBL" id="JABAIA010000004">
    <property type="protein sequence ID" value="NLR69111.1"/>
    <property type="molecule type" value="Genomic_DNA"/>
</dbReference>
<dbReference type="GO" id="GO:0005886">
    <property type="term" value="C:plasma membrane"/>
    <property type="evidence" value="ECO:0007669"/>
    <property type="project" value="UniProtKB-SubCell"/>
</dbReference>
<protein>
    <submittedName>
        <fullName evidence="9">Acyltransferase</fullName>
    </submittedName>
</protein>
<evidence type="ECO:0000256" key="4">
    <source>
        <dbReference type="ARBA" id="ARBA00022692"/>
    </source>
</evidence>
<sequence>MATTSVADETAVNKPKKKFIGYIHHFRGIAIIYVVAAHILVRWPDNSVIHRILDLIWQNSTILFLFIAGYLFQHLSHKFEYRDYLKKKFQNVISPYLILSLPVIVYRLYTLDVPGFTTDLHPDFATWPRWEQAGYYLLHGAHLQQLWFIPMISLYYLIAPLLIYMDRHPKWYYLLVPLFIISLVIKRSVLSDTLVMAVHFLSVYVFGMFLSRYKDEFLEFAKRNVLLITVLPLAFIIANYFVPEWLYDRFDFTHKVLFCPFYIYWLWRFEKYVPKWVDTLAVLSFGLYFVHYFFVLFLRGVSMKLMHDEIPGNLLTWTLSFFFVMMCSVAALKIAKKVLGDKSKYFVGC</sequence>
<dbReference type="Proteomes" id="UP000570474">
    <property type="component" value="Unassembled WGS sequence"/>
</dbReference>
<keyword evidence="9" id="KW-0012">Acyltransferase</keyword>
<keyword evidence="10" id="KW-1185">Reference proteome</keyword>
<reference evidence="9 10" key="1">
    <citation type="submission" date="2020-04" db="EMBL/GenBank/DDBJ databases">
        <authorList>
            <person name="Yin C."/>
        </authorList>
    </citation>
    <scope>NUCLEOTIDE SEQUENCE [LARGE SCALE GENOMIC DNA]</scope>
    <source>
        <strain evidence="9 10">Ae27</strain>
    </source>
</reference>
<feature type="transmembrane region" description="Helical" evidence="7">
    <location>
        <begin position="26"/>
        <end position="43"/>
    </location>
</feature>
<dbReference type="AlphaFoldDB" id="A0A847SBQ8"/>
<evidence type="ECO:0000256" key="1">
    <source>
        <dbReference type="ARBA" id="ARBA00004651"/>
    </source>
</evidence>
<evidence type="ECO:0000313" key="10">
    <source>
        <dbReference type="Proteomes" id="UP000570474"/>
    </source>
</evidence>
<keyword evidence="6 7" id="KW-0472">Membrane</keyword>
<accession>A0A847SBQ8</accession>
<name>A0A847SBQ8_9BACT</name>
<feature type="transmembrane region" description="Helical" evidence="7">
    <location>
        <begin position="92"/>
        <end position="109"/>
    </location>
</feature>
<evidence type="ECO:0000313" key="9">
    <source>
        <dbReference type="EMBL" id="NLR69111.1"/>
    </source>
</evidence>
<comment type="similarity">
    <text evidence="2">Belongs to the acyltransferase 3 family.</text>
</comment>
<feature type="transmembrane region" description="Helical" evidence="7">
    <location>
        <begin position="171"/>
        <end position="189"/>
    </location>
</feature>
<dbReference type="InterPro" id="IPR002656">
    <property type="entry name" value="Acyl_transf_3_dom"/>
</dbReference>